<feature type="compositionally biased region" description="Polar residues" evidence="1">
    <location>
        <begin position="1"/>
        <end position="13"/>
    </location>
</feature>
<proteinExistence type="predicted"/>
<dbReference type="Proteomes" id="UP001311232">
    <property type="component" value="Unassembled WGS sequence"/>
</dbReference>
<name>A0AAV9S775_9TELE</name>
<keyword evidence="3" id="KW-1185">Reference proteome</keyword>
<dbReference type="AlphaFoldDB" id="A0AAV9S775"/>
<feature type="region of interest" description="Disordered" evidence="1">
    <location>
        <begin position="1"/>
        <end position="27"/>
    </location>
</feature>
<accession>A0AAV9S775</accession>
<dbReference type="EMBL" id="JAHHUM010000774">
    <property type="protein sequence ID" value="KAK5617228.1"/>
    <property type="molecule type" value="Genomic_DNA"/>
</dbReference>
<comment type="caution">
    <text evidence="2">The sequence shown here is derived from an EMBL/GenBank/DDBJ whole genome shotgun (WGS) entry which is preliminary data.</text>
</comment>
<evidence type="ECO:0000313" key="2">
    <source>
        <dbReference type="EMBL" id="KAK5617228.1"/>
    </source>
</evidence>
<evidence type="ECO:0000256" key="1">
    <source>
        <dbReference type="SAM" id="MobiDB-lite"/>
    </source>
</evidence>
<evidence type="ECO:0000313" key="3">
    <source>
        <dbReference type="Proteomes" id="UP001311232"/>
    </source>
</evidence>
<protein>
    <submittedName>
        <fullName evidence="2">Uncharacterized protein</fullName>
    </submittedName>
</protein>
<feature type="non-terminal residue" evidence="2">
    <location>
        <position position="96"/>
    </location>
</feature>
<organism evidence="2 3">
    <name type="scientific">Crenichthys baileyi</name>
    <name type="common">White River springfish</name>
    <dbReference type="NCBI Taxonomy" id="28760"/>
    <lineage>
        <taxon>Eukaryota</taxon>
        <taxon>Metazoa</taxon>
        <taxon>Chordata</taxon>
        <taxon>Craniata</taxon>
        <taxon>Vertebrata</taxon>
        <taxon>Euteleostomi</taxon>
        <taxon>Actinopterygii</taxon>
        <taxon>Neopterygii</taxon>
        <taxon>Teleostei</taxon>
        <taxon>Neoteleostei</taxon>
        <taxon>Acanthomorphata</taxon>
        <taxon>Ovalentaria</taxon>
        <taxon>Atherinomorphae</taxon>
        <taxon>Cyprinodontiformes</taxon>
        <taxon>Goodeidae</taxon>
        <taxon>Crenichthys</taxon>
    </lineage>
</organism>
<reference evidence="2 3" key="1">
    <citation type="submission" date="2021-06" db="EMBL/GenBank/DDBJ databases">
        <authorList>
            <person name="Palmer J.M."/>
        </authorList>
    </citation>
    <scope>NUCLEOTIDE SEQUENCE [LARGE SCALE GENOMIC DNA]</scope>
    <source>
        <strain evidence="2 3">MEX-2019</strain>
        <tissue evidence="2">Muscle</tissue>
    </source>
</reference>
<sequence>MLSLQRQVKQSPSLKGGQQGSHHRGYRNNCAVGWRTERAFLHPQLRRVAEANPLFTELSSNFIVARTTFPQHGSHTSQSYSFGGNKTASQQFSFCL</sequence>
<gene>
    <name evidence="2" type="ORF">CRENBAI_010240</name>
</gene>